<dbReference type="EMBL" id="JACGCI010000142">
    <property type="protein sequence ID" value="KAF6743545.1"/>
    <property type="molecule type" value="Genomic_DNA"/>
</dbReference>
<comment type="caution">
    <text evidence="2">The sequence shown here is derived from an EMBL/GenBank/DDBJ whole genome shotgun (WGS) entry which is preliminary data.</text>
</comment>
<dbReference type="OrthoDB" id="2922289at2759"/>
<evidence type="ECO:0000313" key="2">
    <source>
        <dbReference type="EMBL" id="KAF6743545.1"/>
    </source>
</evidence>
<feature type="compositionally biased region" description="Polar residues" evidence="1">
    <location>
        <begin position="1"/>
        <end position="20"/>
    </location>
</feature>
<feature type="compositionally biased region" description="Polar residues" evidence="1">
    <location>
        <begin position="619"/>
        <end position="644"/>
    </location>
</feature>
<feature type="region of interest" description="Disordered" evidence="1">
    <location>
        <begin position="522"/>
        <end position="663"/>
    </location>
</feature>
<keyword evidence="3" id="KW-1185">Reference proteome</keyword>
<feature type="compositionally biased region" description="Acidic residues" evidence="1">
    <location>
        <begin position="555"/>
        <end position="577"/>
    </location>
</feature>
<proteinExistence type="predicted"/>
<protein>
    <submittedName>
        <fullName evidence="2">Uncharacterized protein</fullName>
    </submittedName>
</protein>
<feature type="compositionally biased region" description="Polar residues" evidence="1">
    <location>
        <begin position="651"/>
        <end position="663"/>
    </location>
</feature>
<sequence length="817" mass="90872">MPPNTARNYPQSRVLTSTGPKQVAGHPSQAKQRREYVEKPTTTHALVLRNAKRQLMGAGELGLSSRITGREKLDLLSEELIVKREEVDLTPFHLDKSLRIAESKYRECLDQITQLRDPQLFQHMIQDEITARSPISGPGFQNGPASVASLVGTRIHNTYMVASAWKIINDNLKGIAGEGIIDTNVKTKLKADAALRKRYLVLYDMVGKLVDIFHKRVSALAPTSSHYSKYFRTRPPNYAGTSGATEFCFDLDERKVRAVTSSFLDCIVVELFLPGSKIPSSVLYNLLHDVIQESPGQAKRFTQYLWDAIGDLSFAVQLHTTLEAALLGPDEKAWKDEPRHTPEEYERWVDAYLVSIKATENHKKWKDSIFPLSNTTKKEVLDGMWKNISLNYKSYTGEDIDSVWQLNGAFTMSPQWSSHYVEKPLITKPTPLALPKRVRFETFDSDSDDESDANDYDEEQEDTLRELLREALDAGHAIDWYEATEDIQPSDLDLDPFGGLQKYGNPFMSLLRSLRGRFLSSSSKLKAETHRTEARRGTFAATRPQKDIVPNLESTLEEPENDAQESDDEDDADEGDEAPILPGPSKKKMKKKEKGTGTVDEEEAVEEGKPPDLALPSISCASTTSHSTMPAGSTQATANQSPSNHNEHTSPRPTKTLNDTPASSSLLSKLKGVIGIADPTQESQRSAKYSWFSQLGSKARGSMHLLLKSADSGNTHSPMKWTTFLQLMKGMGFTFDPCTAGSGVRFDPPDMGDRSITIYKPHPGSIISGVQVTKIGKRLKCYYGWSEDDFNQSIISATRGADSRPGSGPIRMQYVGT</sequence>
<reference evidence="2 3" key="1">
    <citation type="submission" date="2020-07" db="EMBL/GenBank/DDBJ databases">
        <title>Comparative genomics of pyrophilous fungi reveals a link between fire events and developmental genes.</title>
        <authorList>
            <consortium name="DOE Joint Genome Institute"/>
            <person name="Steindorff A.S."/>
            <person name="Carver A."/>
            <person name="Calhoun S."/>
            <person name="Stillman K."/>
            <person name="Liu H."/>
            <person name="Lipzen A."/>
            <person name="Pangilinan J."/>
            <person name="Labutti K."/>
            <person name="Bruns T.D."/>
            <person name="Grigoriev I.V."/>
        </authorList>
    </citation>
    <scope>NUCLEOTIDE SEQUENCE [LARGE SCALE GENOMIC DNA]</scope>
    <source>
        <strain evidence="2 3">CBS 144469</strain>
    </source>
</reference>
<accession>A0A8H6HBR8</accession>
<feature type="compositionally biased region" description="Basic and acidic residues" evidence="1">
    <location>
        <begin position="525"/>
        <end position="536"/>
    </location>
</feature>
<feature type="region of interest" description="Disordered" evidence="1">
    <location>
        <begin position="1"/>
        <end position="38"/>
    </location>
</feature>
<organism evidence="2 3">
    <name type="scientific">Ephemerocybe angulata</name>
    <dbReference type="NCBI Taxonomy" id="980116"/>
    <lineage>
        <taxon>Eukaryota</taxon>
        <taxon>Fungi</taxon>
        <taxon>Dikarya</taxon>
        <taxon>Basidiomycota</taxon>
        <taxon>Agaricomycotina</taxon>
        <taxon>Agaricomycetes</taxon>
        <taxon>Agaricomycetidae</taxon>
        <taxon>Agaricales</taxon>
        <taxon>Agaricineae</taxon>
        <taxon>Psathyrellaceae</taxon>
        <taxon>Ephemerocybe</taxon>
    </lineage>
</organism>
<gene>
    <name evidence="2" type="ORF">DFP72DRAFT_932870</name>
</gene>
<evidence type="ECO:0000313" key="3">
    <source>
        <dbReference type="Proteomes" id="UP000521943"/>
    </source>
</evidence>
<dbReference type="AlphaFoldDB" id="A0A8H6HBR8"/>
<name>A0A8H6HBR8_9AGAR</name>
<dbReference type="Proteomes" id="UP000521943">
    <property type="component" value="Unassembled WGS sequence"/>
</dbReference>
<evidence type="ECO:0000256" key="1">
    <source>
        <dbReference type="SAM" id="MobiDB-lite"/>
    </source>
</evidence>